<dbReference type="InterPro" id="IPR001492">
    <property type="entry name" value="Flagellin"/>
</dbReference>
<dbReference type="RefSeq" id="WP_011390480.1">
    <property type="nucleotide sequence ID" value="NC_007643.1"/>
</dbReference>
<organism evidence="1 2">
    <name type="scientific">Rhodospirillum rubrum (strain ATCC 11170 / ATH 1.1.1 / DSM 467 / LMG 4362 / NCIMB 8255 / S1)</name>
    <dbReference type="NCBI Taxonomy" id="269796"/>
    <lineage>
        <taxon>Bacteria</taxon>
        <taxon>Pseudomonadati</taxon>
        <taxon>Pseudomonadota</taxon>
        <taxon>Alphaproteobacteria</taxon>
        <taxon>Rhodospirillales</taxon>
        <taxon>Rhodospirillaceae</taxon>
        <taxon>Rhodospirillum</taxon>
    </lineage>
</organism>
<dbReference type="EMBL" id="CP000230">
    <property type="protein sequence ID" value="ABC23650.1"/>
    <property type="molecule type" value="Genomic_DNA"/>
</dbReference>
<protein>
    <submittedName>
        <fullName evidence="1">Uncharacterized protein</fullName>
    </submittedName>
</protein>
<gene>
    <name evidence="1" type="ordered locus">Rru_A2853</name>
</gene>
<dbReference type="PANTHER" id="PTHR42792:SF1">
    <property type="entry name" value="FLAGELLAR HOOK-ASSOCIATED PROTEIN 3"/>
    <property type="match status" value="1"/>
</dbReference>
<dbReference type="HOGENOM" id="CLU_464457_0_0_5"/>
<proteinExistence type="predicted"/>
<evidence type="ECO:0000313" key="2">
    <source>
        <dbReference type="Proteomes" id="UP000001929"/>
    </source>
</evidence>
<keyword evidence="2" id="KW-1185">Reference proteome</keyword>
<dbReference type="SUPFAM" id="SSF64518">
    <property type="entry name" value="Phase 1 flagellin"/>
    <property type="match status" value="1"/>
</dbReference>
<dbReference type="KEGG" id="rru:Rru_A2853"/>
<dbReference type="STRING" id="269796.Rru_A2853"/>
<name>Q2RQE5_RHORT</name>
<reference evidence="1 2" key="1">
    <citation type="journal article" date="2011" name="Stand. Genomic Sci.">
        <title>Complete genome sequence of Rhodospirillum rubrum type strain (S1).</title>
        <authorList>
            <person name="Munk A.C."/>
            <person name="Copeland A."/>
            <person name="Lucas S."/>
            <person name="Lapidus A."/>
            <person name="Del Rio T.G."/>
            <person name="Barry K."/>
            <person name="Detter J.C."/>
            <person name="Hammon N."/>
            <person name="Israni S."/>
            <person name="Pitluck S."/>
            <person name="Brettin T."/>
            <person name="Bruce D."/>
            <person name="Han C."/>
            <person name="Tapia R."/>
            <person name="Gilna P."/>
            <person name="Schmutz J."/>
            <person name="Larimer F."/>
            <person name="Land M."/>
            <person name="Kyrpides N.C."/>
            <person name="Mavromatis K."/>
            <person name="Richardson P."/>
            <person name="Rohde M."/>
            <person name="Goker M."/>
            <person name="Klenk H.P."/>
            <person name="Zhang Y."/>
            <person name="Roberts G.P."/>
            <person name="Reslewic S."/>
            <person name="Schwartz D.C."/>
        </authorList>
    </citation>
    <scope>NUCLEOTIDE SEQUENCE [LARGE SCALE GENOMIC DNA]</scope>
    <source>
        <strain evidence="2">ATCC 11170 / ATH 1.1.1 / DSM 467 / LMG 4362 / NCIMB 8255 / S1</strain>
    </source>
</reference>
<dbReference type="EnsemblBacteria" id="ABC23650">
    <property type="protein sequence ID" value="ABC23650"/>
    <property type="gene ID" value="Rru_A2853"/>
</dbReference>
<dbReference type="Proteomes" id="UP000001929">
    <property type="component" value="Chromosome"/>
</dbReference>
<accession>Q2RQE5</accession>
<dbReference type="PATRIC" id="fig|269796.9.peg.2960"/>
<sequence>MASTIERVGTYSQRSSLVGQMLAIQKRLTDTQTQVNTEQKSQDYTGLSADAFRLVSMENESSRVSQFMKTNTVVSSRLKVASTSVEAVDKTVRDFRSQLSLFSQVDLTKPLTDEETTKLKDLQNRAFEALKSTEYYLNNQHDGSYLFAGGRTDTPPVDIPYNTLEEFQNVFNGKTVTYPQSRAANLADAKVAGTMTVAPGALATDPGTITAAAGSFIDATKTETGVGGDLTFTAANNTVASPQFVGTTIAAGDVIRVDMGATGPLPVDATGNYGGNERFYTVKAVDATTGTLTLESSPPVTNEAVAGAWTISVPKVMPGQVSVSGAGANDQTYTVSDISADGTTLYITPPPGATTTTAVTVAPHVYYQGDELSTQQRIDDDRSITTGINAKNPAFEKALRAMAIIAQGDLQSNPGRVQQALNLLGDSVDHSPQNTSELSGDLTDVAQVIGLNQATVKRTSTEQQSYLTFLQNRSGDIETVDKTEALVRLSDDAQALQASFAAFSRITSLSLVSYL</sequence>
<dbReference type="GO" id="GO:0009288">
    <property type="term" value="C:bacterial-type flagellum"/>
    <property type="evidence" value="ECO:0007669"/>
    <property type="project" value="InterPro"/>
</dbReference>
<evidence type="ECO:0000313" key="1">
    <source>
        <dbReference type="EMBL" id="ABC23650.1"/>
    </source>
</evidence>
<dbReference type="PANTHER" id="PTHR42792">
    <property type="entry name" value="FLAGELLIN"/>
    <property type="match status" value="1"/>
</dbReference>
<dbReference type="AlphaFoldDB" id="Q2RQE5"/>
<dbReference type="eggNOG" id="COG1344">
    <property type="taxonomic scope" value="Bacteria"/>
</dbReference>
<dbReference type="GO" id="GO:0005198">
    <property type="term" value="F:structural molecule activity"/>
    <property type="evidence" value="ECO:0007669"/>
    <property type="project" value="InterPro"/>
</dbReference>